<proteinExistence type="inferred from homology"/>
<sequence length="209" mass="23346">MSDILIATVDEAGRGPVIGPLVICGVAFPKDKLDELSKAGVKDSKKLSPRRRGQLVGWIRGAPETVEITELTAQTVDRLRRNGVNMNRIETIEFATIPKKLVASAVYTDSVGPNSEKFADTLRSFLYTDIDLTVECKADENYLQVSAASILAKVKRDERVRELEEKHGEIGSGYPSDERTVRFLEKWVEDHAELPSFVRRSWRTANGLE</sequence>
<comment type="similarity">
    <text evidence="5 12">Belongs to the RNase HII family.</text>
</comment>
<evidence type="ECO:0000256" key="11">
    <source>
        <dbReference type="PROSITE-ProRule" id="PRU01319"/>
    </source>
</evidence>
<evidence type="ECO:0000256" key="2">
    <source>
        <dbReference type="ARBA" id="ARBA00001946"/>
    </source>
</evidence>
<dbReference type="CDD" id="cd07180">
    <property type="entry name" value="RNase_HII_archaea_like"/>
    <property type="match status" value="1"/>
</dbReference>
<comment type="cofactor">
    <cofactor evidence="2">
        <name>Mg(2+)</name>
        <dbReference type="ChEBI" id="CHEBI:18420"/>
    </cofactor>
</comment>
<reference evidence="14 15" key="1">
    <citation type="journal article" date="2016" name="Sci. Rep.">
        <title>Metabolic traits of an uncultured archaeal lineage -MSBL1- from brine pools of the Red Sea.</title>
        <authorList>
            <person name="Mwirichia R."/>
            <person name="Alam I."/>
            <person name="Rashid M."/>
            <person name="Vinu M."/>
            <person name="Ba-Alawi W."/>
            <person name="Anthony Kamau A."/>
            <person name="Kamanda Ngugi D."/>
            <person name="Goker M."/>
            <person name="Klenk H.P."/>
            <person name="Bajic V."/>
            <person name="Stingl U."/>
        </authorList>
    </citation>
    <scope>NUCLEOTIDE SEQUENCE [LARGE SCALE GENOMIC DNA]</scope>
    <source>
        <strain evidence="14">SCGC-AAA382A20</strain>
    </source>
</reference>
<dbReference type="GO" id="GO:0032299">
    <property type="term" value="C:ribonuclease H2 complex"/>
    <property type="evidence" value="ECO:0007669"/>
    <property type="project" value="TreeGrafter"/>
</dbReference>
<comment type="function">
    <text evidence="3 12">Endonuclease that specifically degrades the RNA of RNA-DNA hybrids.</text>
</comment>
<dbReference type="GO" id="GO:0004523">
    <property type="term" value="F:RNA-DNA hybrid ribonuclease activity"/>
    <property type="evidence" value="ECO:0007669"/>
    <property type="project" value="UniProtKB-UniRule"/>
</dbReference>
<comment type="cofactor">
    <cofactor evidence="11">
        <name>Mn(2+)</name>
        <dbReference type="ChEBI" id="CHEBI:29035"/>
    </cofactor>
    <cofactor evidence="11">
        <name>Mg(2+)</name>
        <dbReference type="ChEBI" id="CHEBI:18420"/>
    </cofactor>
    <text evidence="11">Manganese or magnesium. Binds 1 divalent metal ion per monomer in the absence of substrate. May bind a second metal ion after substrate binding.</text>
</comment>
<keyword evidence="7 11" id="KW-0540">Nuclease</keyword>
<dbReference type="EMBL" id="LHYE01000050">
    <property type="protein sequence ID" value="KXB06282.1"/>
    <property type="molecule type" value="Genomic_DNA"/>
</dbReference>
<dbReference type="Pfam" id="PF01351">
    <property type="entry name" value="RNase_HII"/>
    <property type="match status" value="1"/>
</dbReference>
<dbReference type="GO" id="GO:0005737">
    <property type="term" value="C:cytoplasm"/>
    <property type="evidence" value="ECO:0007669"/>
    <property type="project" value="UniProtKB-SubCell"/>
</dbReference>
<feature type="domain" description="RNase H type-2" evidence="13">
    <location>
        <begin position="4"/>
        <end position="209"/>
    </location>
</feature>
<dbReference type="GO" id="GO:0046872">
    <property type="term" value="F:metal ion binding"/>
    <property type="evidence" value="ECO:0007669"/>
    <property type="project" value="UniProtKB-KW"/>
</dbReference>
<dbReference type="PATRIC" id="fig|1698280.3.peg.899"/>
<dbReference type="GO" id="GO:0006298">
    <property type="term" value="P:mismatch repair"/>
    <property type="evidence" value="ECO:0007669"/>
    <property type="project" value="TreeGrafter"/>
</dbReference>
<name>A0A133VIK9_9EURY</name>
<dbReference type="EC" id="3.1.26.4" evidence="12"/>
<feature type="binding site" evidence="11">
    <location>
        <position position="11"/>
    </location>
    <ligand>
        <name>a divalent metal cation</name>
        <dbReference type="ChEBI" id="CHEBI:60240"/>
    </ligand>
</feature>
<dbReference type="InterPro" id="IPR023160">
    <property type="entry name" value="RNase_HII_hlx-loop-hlx_cap_dom"/>
</dbReference>
<dbReference type="GO" id="GO:0043137">
    <property type="term" value="P:DNA replication, removal of RNA primer"/>
    <property type="evidence" value="ECO:0007669"/>
    <property type="project" value="TreeGrafter"/>
</dbReference>
<feature type="binding site" evidence="11">
    <location>
        <position position="109"/>
    </location>
    <ligand>
        <name>a divalent metal cation</name>
        <dbReference type="ChEBI" id="CHEBI:60240"/>
    </ligand>
</feature>
<evidence type="ECO:0000256" key="3">
    <source>
        <dbReference type="ARBA" id="ARBA00004065"/>
    </source>
</evidence>
<dbReference type="Gene3D" id="3.30.420.10">
    <property type="entry name" value="Ribonuclease H-like superfamily/Ribonuclease H"/>
    <property type="match status" value="1"/>
</dbReference>
<evidence type="ECO:0000256" key="12">
    <source>
        <dbReference type="RuleBase" id="RU003515"/>
    </source>
</evidence>
<dbReference type="PROSITE" id="PS51975">
    <property type="entry name" value="RNASE_H_2"/>
    <property type="match status" value="1"/>
</dbReference>
<evidence type="ECO:0000256" key="8">
    <source>
        <dbReference type="ARBA" id="ARBA00022723"/>
    </source>
</evidence>
<keyword evidence="6" id="KW-0963">Cytoplasm</keyword>
<evidence type="ECO:0000313" key="15">
    <source>
        <dbReference type="Proteomes" id="UP000070263"/>
    </source>
</evidence>
<accession>A0A133VIK9</accession>
<comment type="subcellular location">
    <subcellularLocation>
        <location evidence="4">Cytoplasm</location>
    </subcellularLocation>
</comment>
<dbReference type="PANTHER" id="PTHR10954">
    <property type="entry name" value="RIBONUCLEASE H2 SUBUNIT A"/>
    <property type="match status" value="1"/>
</dbReference>
<evidence type="ECO:0000259" key="13">
    <source>
        <dbReference type="PROSITE" id="PS51975"/>
    </source>
</evidence>
<protein>
    <recommendedName>
        <fullName evidence="12">Ribonuclease</fullName>
        <ecNumber evidence="12">3.1.26.4</ecNumber>
    </recommendedName>
</protein>
<dbReference type="Gene3D" id="1.10.10.460">
    <property type="entry name" value="Ribonuclease hii. Domain 2"/>
    <property type="match status" value="1"/>
</dbReference>
<keyword evidence="8 11" id="KW-0479">Metal-binding</keyword>
<comment type="catalytic activity">
    <reaction evidence="1 11 12">
        <text>Endonucleolytic cleavage to 5'-phosphomonoester.</text>
        <dbReference type="EC" id="3.1.26.4"/>
    </reaction>
</comment>
<organism evidence="14 15">
    <name type="scientific">candidate division MSBL1 archaeon SCGC-AAA382A20</name>
    <dbReference type="NCBI Taxonomy" id="1698280"/>
    <lineage>
        <taxon>Archaea</taxon>
        <taxon>Methanobacteriati</taxon>
        <taxon>Methanobacteriota</taxon>
        <taxon>candidate division MSBL1</taxon>
    </lineage>
</organism>
<dbReference type="InterPro" id="IPR004649">
    <property type="entry name" value="RNase_H2_suA"/>
</dbReference>
<dbReference type="SUPFAM" id="SSF53098">
    <property type="entry name" value="Ribonuclease H-like"/>
    <property type="match status" value="1"/>
</dbReference>
<evidence type="ECO:0000256" key="10">
    <source>
        <dbReference type="ARBA" id="ARBA00022801"/>
    </source>
</evidence>
<keyword evidence="9 11" id="KW-0255">Endonuclease</keyword>
<evidence type="ECO:0000256" key="9">
    <source>
        <dbReference type="ARBA" id="ARBA00022759"/>
    </source>
</evidence>
<evidence type="ECO:0000256" key="4">
    <source>
        <dbReference type="ARBA" id="ARBA00004496"/>
    </source>
</evidence>
<feature type="binding site" evidence="11">
    <location>
        <position position="10"/>
    </location>
    <ligand>
        <name>a divalent metal cation</name>
        <dbReference type="ChEBI" id="CHEBI:60240"/>
    </ligand>
</feature>
<dbReference type="InterPro" id="IPR012337">
    <property type="entry name" value="RNaseH-like_sf"/>
</dbReference>
<dbReference type="GO" id="GO:0003723">
    <property type="term" value="F:RNA binding"/>
    <property type="evidence" value="ECO:0007669"/>
    <property type="project" value="UniProtKB-UniRule"/>
</dbReference>
<dbReference type="FunFam" id="1.10.10.460:FF:000001">
    <property type="entry name" value="Ribonuclease"/>
    <property type="match status" value="1"/>
</dbReference>
<dbReference type="InterPro" id="IPR001352">
    <property type="entry name" value="RNase_HII/HIII"/>
</dbReference>
<evidence type="ECO:0000256" key="1">
    <source>
        <dbReference type="ARBA" id="ARBA00000077"/>
    </source>
</evidence>
<evidence type="ECO:0000256" key="7">
    <source>
        <dbReference type="ARBA" id="ARBA00022722"/>
    </source>
</evidence>
<gene>
    <name evidence="14" type="ORF">AKJ51_03935</name>
</gene>
<dbReference type="AlphaFoldDB" id="A0A133VIK9"/>
<evidence type="ECO:0000256" key="5">
    <source>
        <dbReference type="ARBA" id="ARBA00007383"/>
    </source>
</evidence>
<dbReference type="Proteomes" id="UP000070263">
    <property type="component" value="Unassembled WGS sequence"/>
</dbReference>
<dbReference type="InterPro" id="IPR036397">
    <property type="entry name" value="RNaseH_sf"/>
</dbReference>
<evidence type="ECO:0000313" key="14">
    <source>
        <dbReference type="EMBL" id="KXB06282.1"/>
    </source>
</evidence>
<evidence type="ECO:0000256" key="6">
    <source>
        <dbReference type="ARBA" id="ARBA00022490"/>
    </source>
</evidence>
<dbReference type="InterPro" id="IPR024567">
    <property type="entry name" value="RNase_HII/HIII_dom"/>
</dbReference>
<keyword evidence="15" id="KW-1185">Reference proteome</keyword>
<dbReference type="PANTHER" id="PTHR10954:SF23">
    <property type="entry name" value="RIBONUCLEASE"/>
    <property type="match status" value="1"/>
</dbReference>
<comment type="caution">
    <text evidence="14">The sequence shown here is derived from an EMBL/GenBank/DDBJ whole genome shotgun (WGS) entry which is preliminary data.</text>
</comment>
<keyword evidence="10 11" id="KW-0378">Hydrolase</keyword>
<dbReference type="NCBIfam" id="TIGR00729">
    <property type="entry name" value="ribonuclease HII"/>
    <property type="match status" value="1"/>
</dbReference>